<dbReference type="PANTHER" id="PTHR24148">
    <property type="entry name" value="ANKYRIN REPEAT DOMAIN-CONTAINING PROTEIN 39 HOMOLOG-RELATED"/>
    <property type="match status" value="1"/>
</dbReference>
<comment type="caution">
    <text evidence="2">The sequence shown here is derived from an EMBL/GenBank/DDBJ whole genome shotgun (WGS) entry which is preliminary data.</text>
</comment>
<dbReference type="InterPro" id="IPR052895">
    <property type="entry name" value="HetReg/Transcr_Mod"/>
</dbReference>
<reference evidence="3" key="1">
    <citation type="submission" date="2018-05" db="EMBL/GenBank/DDBJ databases">
        <title>Draft genome sequence of Stemphylium lycopersici strain CIDEFI 213.</title>
        <authorList>
            <person name="Medina R."/>
            <person name="Franco M.E.E."/>
            <person name="Lucentini C.G."/>
            <person name="Saparrat M.C.N."/>
            <person name="Balatti P.A."/>
        </authorList>
    </citation>
    <scope>NUCLEOTIDE SEQUENCE [LARGE SCALE GENOMIC DNA]</scope>
    <source>
        <strain evidence="3">CIDEFI 213</strain>
    </source>
</reference>
<organism evidence="2 3">
    <name type="scientific">Stemphylium lycopersici</name>
    <name type="common">Tomato gray leaf spot disease fungus</name>
    <name type="synonym">Thyrospora lycopersici</name>
    <dbReference type="NCBI Taxonomy" id="183478"/>
    <lineage>
        <taxon>Eukaryota</taxon>
        <taxon>Fungi</taxon>
        <taxon>Dikarya</taxon>
        <taxon>Ascomycota</taxon>
        <taxon>Pezizomycotina</taxon>
        <taxon>Dothideomycetes</taxon>
        <taxon>Pleosporomycetidae</taxon>
        <taxon>Pleosporales</taxon>
        <taxon>Pleosporineae</taxon>
        <taxon>Pleosporaceae</taxon>
        <taxon>Stemphylium</taxon>
    </lineage>
</organism>
<dbReference type="OrthoDB" id="194358at2759"/>
<protein>
    <submittedName>
        <fullName evidence="2">HET-domain-containing protein</fullName>
    </submittedName>
</protein>
<dbReference type="Pfam" id="PF26639">
    <property type="entry name" value="Het-6_barrel"/>
    <property type="match status" value="1"/>
</dbReference>
<evidence type="ECO:0000313" key="3">
    <source>
        <dbReference type="Proteomes" id="UP000249619"/>
    </source>
</evidence>
<name>A0A364N9F1_STELY</name>
<accession>A0A364N9F1</accession>
<evidence type="ECO:0000259" key="1">
    <source>
        <dbReference type="Pfam" id="PF06985"/>
    </source>
</evidence>
<dbReference type="Proteomes" id="UP000249619">
    <property type="component" value="Unassembled WGS sequence"/>
</dbReference>
<sequence length="521" mass="59648">MTSAYYQYTPLTSENAFRLFRVTKCPLTDDDTPSLVEIELFEASFDAPPPFEAVSYAWGGREKDCILACGDSLLPVSATVVDFLIALRRQHILHPRDLSEAKPLWIDAICINQDSVGERNVQVPRMRTIYHEADQVWVWLGRGTVETDIAFDYLVEKHDSGASQYSYTERDLSTDSAYKNEVVRKRGFYDPVDTDFIVDIINLPWFGRTWTVQELLLCNSAMILCGSKAMPWLAFASMLNTIQESACNTLYFLHPSPVSNPVTFYDDISCYHNFGSIFIRSGGISGILTRARRQEATEPKDKVYGLYGIIEHAKLPKVDYDYTVQRIYTDTTVAALRYDPTVDVLHQTCLQPIISHLPSWVPDWSNAAFIQPFPRVLSIVLADPRQLEQLHQNVQSHESYLGVVKDYRELFGLSGDTNEWSYELIKHLVLRLHSTEISILQHDISLFTYQRTLFTTRNGYMGIGPRWMKPGDKVVAFSGYNVPFILREAHEYYKLLGPAYIDRMMKWEHRDGKKAGIITLV</sequence>
<feature type="domain" description="Heterokaryon incompatibility" evidence="1">
    <location>
        <begin position="51"/>
        <end position="214"/>
    </location>
</feature>
<proteinExistence type="predicted"/>
<dbReference type="Pfam" id="PF06985">
    <property type="entry name" value="HET"/>
    <property type="match status" value="1"/>
</dbReference>
<keyword evidence="3" id="KW-1185">Reference proteome</keyword>
<dbReference type="EMBL" id="QGDH01000029">
    <property type="protein sequence ID" value="RAR13896.1"/>
    <property type="molecule type" value="Genomic_DNA"/>
</dbReference>
<gene>
    <name evidence="2" type="ORF">DDE83_002785</name>
</gene>
<dbReference type="InterPro" id="IPR010730">
    <property type="entry name" value="HET"/>
</dbReference>
<evidence type="ECO:0000313" key="2">
    <source>
        <dbReference type="EMBL" id="RAR13896.1"/>
    </source>
</evidence>
<dbReference type="PANTHER" id="PTHR24148:SF79">
    <property type="entry name" value="HETEROKARYON INCOMPATIBILITY DOMAIN-CONTAINING PROTEIN"/>
    <property type="match status" value="1"/>
</dbReference>
<dbReference type="AlphaFoldDB" id="A0A364N9F1"/>
<dbReference type="STRING" id="183478.A0A364N9F1"/>